<dbReference type="SUPFAM" id="SSF48371">
    <property type="entry name" value="ARM repeat"/>
    <property type="match status" value="1"/>
</dbReference>
<dbReference type="InterPro" id="IPR011989">
    <property type="entry name" value="ARM-like"/>
</dbReference>
<gene>
    <name evidence="4" type="ORF">JKP88DRAFT_336986</name>
</gene>
<proteinExistence type="predicted"/>
<dbReference type="PANTHER" id="PTHR22895">
    <property type="entry name" value="ARMADILLO REPEAT-CONTAINING PROTEIN 6"/>
    <property type="match status" value="1"/>
</dbReference>
<feature type="compositionally biased region" description="Low complexity" evidence="3">
    <location>
        <begin position="455"/>
        <end position="469"/>
    </location>
</feature>
<dbReference type="InterPro" id="IPR016024">
    <property type="entry name" value="ARM-type_fold"/>
</dbReference>
<evidence type="ECO:0000313" key="5">
    <source>
        <dbReference type="Proteomes" id="UP000664859"/>
    </source>
</evidence>
<evidence type="ECO:0000256" key="3">
    <source>
        <dbReference type="SAM" id="MobiDB-lite"/>
    </source>
</evidence>
<accession>A0A835YRP9</accession>
<keyword evidence="1" id="KW-0677">Repeat</keyword>
<organism evidence="4 5">
    <name type="scientific">Tribonema minus</name>
    <dbReference type="NCBI Taxonomy" id="303371"/>
    <lineage>
        <taxon>Eukaryota</taxon>
        <taxon>Sar</taxon>
        <taxon>Stramenopiles</taxon>
        <taxon>Ochrophyta</taxon>
        <taxon>PX clade</taxon>
        <taxon>Xanthophyceae</taxon>
        <taxon>Tribonematales</taxon>
        <taxon>Tribonemataceae</taxon>
        <taxon>Tribonema</taxon>
    </lineage>
</organism>
<comment type="caution">
    <text evidence="4">The sequence shown here is derived from an EMBL/GenBank/DDBJ whole genome shotgun (WGS) entry which is preliminary data.</text>
</comment>
<feature type="region of interest" description="Disordered" evidence="3">
    <location>
        <begin position="326"/>
        <end position="377"/>
    </location>
</feature>
<dbReference type="Gene3D" id="1.25.10.10">
    <property type="entry name" value="Leucine-rich Repeat Variant"/>
    <property type="match status" value="1"/>
</dbReference>
<sequence>MRDQLAELKAGGLGGCQLVCRALQRHMKSSRVQAWGLSAVMALALSQQNAVRLGRAGACARAVEALRRHAQCASVQAWACAAIAYLITECKDNHNALRAAGACALVAAALTTHTRDNVVQSNALFAASRLAADPDDSAQLGNDGVCEHALRAMTAAAPPASAALLPYPVPFSALMAVANLAELAANGARISGAGGCAALLAAVRACPRDAAVQRWAWLGISRLAKDPETAMRLGDAGAWLLAVTAYRTARDNAAAATAAPAAAAAAAVAAAAAAPDNIPVQDASALPVLRGAIYCLAQHPANRAMLPAGGVELLTEALLAHADAERNAQQQTLEDAQRQLAQERERSAAAQLALETERQQRATDAANAAAAQQEEAAREEARRAAAAAQAAALAAAQAAALAAARQKVVQEREEAAAQLLQSNNARAAAQRTLAKLQAKLKRVREVLGSDDAGSAAPQQRSAHVAAAAATGDENGHKQKKQRAG</sequence>
<feature type="compositionally biased region" description="Basic and acidic residues" evidence="3">
    <location>
        <begin position="335"/>
        <end position="347"/>
    </location>
</feature>
<evidence type="ECO:0000256" key="2">
    <source>
        <dbReference type="SAM" id="Coils"/>
    </source>
</evidence>
<feature type="coiled-coil region" evidence="2">
    <location>
        <begin position="419"/>
        <end position="446"/>
    </location>
</feature>
<evidence type="ECO:0000313" key="4">
    <source>
        <dbReference type="EMBL" id="KAG5175939.1"/>
    </source>
</evidence>
<keyword evidence="5" id="KW-1185">Reference proteome</keyword>
<protein>
    <submittedName>
        <fullName evidence="4">Uncharacterized protein</fullName>
    </submittedName>
</protein>
<feature type="compositionally biased region" description="Low complexity" evidence="3">
    <location>
        <begin position="362"/>
        <end position="374"/>
    </location>
</feature>
<dbReference type="PANTHER" id="PTHR22895:SF0">
    <property type="entry name" value="ARMADILLO REPEAT-CONTAINING PROTEIN 6"/>
    <property type="match status" value="1"/>
</dbReference>
<evidence type="ECO:0000256" key="1">
    <source>
        <dbReference type="ARBA" id="ARBA00022737"/>
    </source>
</evidence>
<feature type="region of interest" description="Disordered" evidence="3">
    <location>
        <begin position="448"/>
        <end position="484"/>
    </location>
</feature>
<dbReference type="AlphaFoldDB" id="A0A835YRP9"/>
<dbReference type="Proteomes" id="UP000664859">
    <property type="component" value="Unassembled WGS sequence"/>
</dbReference>
<dbReference type="EMBL" id="JAFCMP010000543">
    <property type="protein sequence ID" value="KAG5175939.1"/>
    <property type="molecule type" value="Genomic_DNA"/>
</dbReference>
<keyword evidence="2" id="KW-0175">Coiled coil</keyword>
<reference evidence="4" key="1">
    <citation type="submission" date="2021-02" db="EMBL/GenBank/DDBJ databases">
        <title>First Annotated Genome of the Yellow-green Alga Tribonema minus.</title>
        <authorList>
            <person name="Mahan K.M."/>
        </authorList>
    </citation>
    <scope>NUCLEOTIDE SEQUENCE</scope>
    <source>
        <strain evidence="4">UTEX B ZZ1240</strain>
    </source>
</reference>
<name>A0A835YRP9_9STRA</name>